<dbReference type="Proteomes" id="UP001218218">
    <property type="component" value="Unassembled WGS sequence"/>
</dbReference>
<evidence type="ECO:0000313" key="2">
    <source>
        <dbReference type="Proteomes" id="UP001218218"/>
    </source>
</evidence>
<accession>A0AAD6ZCL7</accession>
<dbReference type="EMBL" id="JARIHO010000062">
    <property type="protein sequence ID" value="KAJ7315292.1"/>
    <property type="molecule type" value="Genomic_DNA"/>
</dbReference>
<keyword evidence="2" id="KW-1185">Reference proteome</keyword>
<organism evidence="1 2">
    <name type="scientific">Mycena albidolilacea</name>
    <dbReference type="NCBI Taxonomy" id="1033008"/>
    <lineage>
        <taxon>Eukaryota</taxon>
        <taxon>Fungi</taxon>
        <taxon>Dikarya</taxon>
        <taxon>Basidiomycota</taxon>
        <taxon>Agaricomycotina</taxon>
        <taxon>Agaricomycetes</taxon>
        <taxon>Agaricomycetidae</taxon>
        <taxon>Agaricales</taxon>
        <taxon>Marasmiineae</taxon>
        <taxon>Mycenaceae</taxon>
        <taxon>Mycena</taxon>
    </lineage>
</organism>
<evidence type="ECO:0000313" key="1">
    <source>
        <dbReference type="EMBL" id="KAJ7315292.1"/>
    </source>
</evidence>
<sequence>MHNYPEKNTINTVDGVMAVGSLLKKKSRKLSQQSCVTTWFWWLILDTGKPLHDCCGVPEIQETISQGDCSTEPATMQIWMCKCGDRGACNRRTTFVLAMSARLPEILVVSTATATAVLRSLVFNRDAVCQVAKFAHYVFGVSADTALVWPEGY</sequence>
<dbReference type="AlphaFoldDB" id="A0AAD6ZCL7"/>
<name>A0AAD6ZCL7_9AGAR</name>
<protein>
    <submittedName>
        <fullName evidence="1">Uncharacterized protein</fullName>
    </submittedName>
</protein>
<comment type="caution">
    <text evidence="1">The sequence shown here is derived from an EMBL/GenBank/DDBJ whole genome shotgun (WGS) entry which is preliminary data.</text>
</comment>
<reference evidence="1" key="1">
    <citation type="submission" date="2023-03" db="EMBL/GenBank/DDBJ databases">
        <title>Massive genome expansion in bonnet fungi (Mycena s.s.) driven by repeated elements and novel gene families across ecological guilds.</title>
        <authorList>
            <consortium name="Lawrence Berkeley National Laboratory"/>
            <person name="Harder C.B."/>
            <person name="Miyauchi S."/>
            <person name="Viragh M."/>
            <person name="Kuo A."/>
            <person name="Thoen E."/>
            <person name="Andreopoulos B."/>
            <person name="Lu D."/>
            <person name="Skrede I."/>
            <person name="Drula E."/>
            <person name="Henrissat B."/>
            <person name="Morin E."/>
            <person name="Kohler A."/>
            <person name="Barry K."/>
            <person name="LaButti K."/>
            <person name="Morin E."/>
            <person name="Salamov A."/>
            <person name="Lipzen A."/>
            <person name="Mereny Z."/>
            <person name="Hegedus B."/>
            <person name="Baldrian P."/>
            <person name="Stursova M."/>
            <person name="Weitz H."/>
            <person name="Taylor A."/>
            <person name="Grigoriev I.V."/>
            <person name="Nagy L.G."/>
            <person name="Martin F."/>
            <person name="Kauserud H."/>
        </authorList>
    </citation>
    <scope>NUCLEOTIDE SEQUENCE</scope>
    <source>
        <strain evidence="1">CBHHK002</strain>
    </source>
</reference>
<proteinExistence type="predicted"/>
<gene>
    <name evidence="1" type="ORF">DFH08DRAFT_820560</name>
</gene>